<protein>
    <submittedName>
        <fullName evidence="2">Uncharacterized protein</fullName>
    </submittedName>
</protein>
<keyword evidence="3" id="KW-1185">Reference proteome</keyword>
<evidence type="ECO:0000313" key="3">
    <source>
        <dbReference type="Proteomes" id="UP001159363"/>
    </source>
</evidence>
<accession>A0ABQ9HDT9</accession>
<feature type="region of interest" description="Disordered" evidence="1">
    <location>
        <begin position="478"/>
        <end position="506"/>
    </location>
</feature>
<proteinExistence type="predicted"/>
<sequence length="875" mass="95113">MPACVRRFLEHLASVTSSSFGYIVGNFTRDALANQTTRPVPRASHSQSVNEFAHTRGNNKPFRLCVRRPEEFASSVTCKLDSTCSHMYKSADVNYVLVVCCHSGRLRLDQPSPRTKVRNSIAQSTHVTSPRSQKKKNKHEVAGSRPIRQMTGSCCRLNNNAVTAVLTHGNMSSWGAVVAKRLACSPPTKANLVQSPAGSPRIFTCGNRVGRCRWSAGILEDLSFHPPLHTCAAPYSLQSPSSALKTSLLRTAQISSLTPSSANATTHKLTLNCSVHVCTHLGNLENREKSGRDSDFESVQLPVNSLYLTRRDERNRLHGSCTRLQMTCETAAYTAASHTHASKMASPADKMLKRQSAARRLANSKHSAACTSQSNTRLVPIASRCLSDNGHTHIKVTAAPFCPCVLIYKSSCFPAKRFEDKLCSKTLKFRTTLDKIDYKRGYAEVTFAIGSEFIRNTLDDSAPIADFQGNKKRIPYLAGTGESHGTIPEIENPPTPPAPGGWLGSHFAADQARGRGVGGHPQYQAVPRTRCRNQCAAARDDVIQDGSSPTPNPHNLPRPTLTGGHAQTSGTKETTGEVGGGRLADDVIAIRGEVNTTIETGVRGGRRLQCKQGWKNFANSFRKKIDVKDISRAVIFAVGTLFIAHSMLPGVCGNTVAAANEQTSEALVYALLCSLADRSLNSRNFPIPAYSYSVSRQMEVIEMSMEQRRNERAGEREIPEKTRQALSGTIPTCENPGVTQPVIEPGVDKNLGTRHGEKISMAVADRALGLTLINCELVIVNSGSIVLSPQAAAAVTWGRAVKTSDRWCLQNDSCSSITVLNSLASIAMETRAGEATILLRHPTANLDVIDLSLPTRVTSELHLDLDPEDIWSQKY</sequence>
<comment type="caution">
    <text evidence="2">The sequence shown here is derived from an EMBL/GenBank/DDBJ whole genome shotgun (WGS) entry which is preliminary data.</text>
</comment>
<evidence type="ECO:0000256" key="1">
    <source>
        <dbReference type="SAM" id="MobiDB-lite"/>
    </source>
</evidence>
<name>A0ABQ9HDT9_9NEOP</name>
<gene>
    <name evidence="2" type="ORF">PR048_014289</name>
</gene>
<evidence type="ECO:0000313" key="2">
    <source>
        <dbReference type="EMBL" id="KAJ8882478.1"/>
    </source>
</evidence>
<organism evidence="2 3">
    <name type="scientific">Dryococelus australis</name>
    <dbReference type="NCBI Taxonomy" id="614101"/>
    <lineage>
        <taxon>Eukaryota</taxon>
        <taxon>Metazoa</taxon>
        <taxon>Ecdysozoa</taxon>
        <taxon>Arthropoda</taxon>
        <taxon>Hexapoda</taxon>
        <taxon>Insecta</taxon>
        <taxon>Pterygota</taxon>
        <taxon>Neoptera</taxon>
        <taxon>Polyneoptera</taxon>
        <taxon>Phasmatodea</taxon>
        <taxon>Verophasmatodea</taxon>
        <taxon>Anareolatae</taxon>
        <taxon>Phasmatidae</taxon>
        <taxon>Eurycanthinae</taxon>
        <taxon>Dryococelus</taxon>
    </lineage>
</organism>
<dbReference type="EMBL" id="JARBHB010000005">
    <property type="protein sequence ID" value="KAJ8882478.1"/>
    <property type="molecule type" value="Genomic_DNA"/>
</dbReference>
<feature type="region of interest" description="Disordered" evidence="1">
    <location>
        <begin position="542"/>
        <end position="581"/>
    </location>
</feature>
<reference evidence="2 3" key="1">
    <citation type="submission" date="2023-02" db="EMBL/GenBank/DDBJ databases">
        <title>LHISI_Scaffold_Assembly.</title>
        <authorList>
            <person name="Stuart O.P."/>
            <person name="Cleave R."/>
            <person name="Magrath M.J.L."/>
            <person name="Mikheyev A.S."/>
        </authorList>
    </citation>
    <scope>NUCLEOTIDE SEQUENCE [LARGE SCALE GENOMIC DNA]</scope>
    <source>
        <strain evidence="2">Daus_M_001</strain>
        <tissue evidence="2">Leg muscle</tissue>
    </source>
</reference>
<dbReference type="Proteomes" id="UP001159363">
    <property type="component" value="Chromosome 4"/>
</dbReference>
<feature type="compositionally biased region" description="Polar residues" evidence="1">
    <location>
        <begin position="118"/>
        <end position="131"/>
    </location>
</feature>
<feature type="region of interest" description="Disordered" evidence="1">
    <location>
        <begin position="111"/>
        <end position="143"/>
    </location>
</feature>